<dbReference type="InParanoid" id="A0A3N1HQC9"/>
<keyword evidence="2" id="KW-1185">Reference proteome</keyword>
<dbReference type="Gene3D" id="3.40.50.300">
    <property type="entry name" value="P-loop containing nucleotide triphosphate hydrolases"/>
    <property type="match status" value="1"/>
</dbReference>
<dbReference type="AlphaFoldDB" id="A0A3N1HQC9"/>
<evidence type="ECO:0000313" key="1">
    <source>
        <dbReference type="EMBL" id="ROP44724.1"/>
    </source>
</evidence>
<dbReference type="Proteomes" id="UP000276232">
    <property type="component" value="Unassembled WGS sequence"/>
</dbReference>
<reference evidence="1 2" key="1">
    <citation type="journal article" date="2015" name="Stand. Genomic Sci.">
        <title>Genomic Encyclopedia of Bacterial and Archaeal Type Strains, Phase III: the genomes of soil and plant-associated and newly described type strains.</title>
        <authorList>
            <person name="Whitman W.B."/>
            <person name="Woyke T."/>
            <person name="Klenk H.P."/>
            <person name="Zhou Y."/>
            <person name="Lilburn T.G."/>
            <person name="Beck B.J."/>
            <person name="De Vos P."/>
            <person name="Vandamme P."/>
            <person name="Eisen J.A."/>
            <person name="Garrity G."/>
            <person name="Hugenholtz P."/>
            <person name="Kyrpides N.C."/>
        </authorList>
    </citation>
    <scope>NUCLEOTIDE SEQUENCE [LARGE SCALE GENOMIC DNA]</scope>
    <source>
        <strain evidence="1 2">CECT 7306</strain>
    </source>
</reference>
<dbReference type="GO" id="GO:0016301">
    <property type="term" value="F:kinase activity"/>
    <property type="evidence" value="ECO:0007669"/>
    <property type="project" value="UniProtKB-KW"/>
</dbReference>
<sequence length="194" mass="19399">MTPMTRDQSSGGVVPTAAVVAGPAGVGKTTLAATLAARLGAALLDLDTATAPLVEVVAGLLGSDDLDGAALAGATRAARYEVLLAVAEDCLRCGTPVVLVAPFTAERASGPAWAGLGGRLAGAGGRPTLVWAHAPREVLRERLVRRGAGRDAAKLADLDAHLSRLDLTPPVAPHVAVDTSAPLDLEGLAAALRG</sequence>
<protein>
    <submittedName>
        <fullName evidence="1">Putative kinase</fullName>
    </submittedName>
</protein>
<accession>A0A3N1HQC9</accession>
<dbReference type="EMBL" id="RJKN01000002">
    <property type="protein sequence ID" value="ROP44724.1"/>
    <property type="molecule type" value="Genomic_DNA"/>
</dbReference>
<keyword evidence="1" id="KW-0418">Kinase</keyword>
<dbReference type="InterPro" id="IPR027417">
    <property type="entry name" value="P-loop_NTPase"/>
</dbReference>
<proteinExistence type="predicted"/>
<dbReference type="Pfam" id="PF13671">
    <property type="entry name" value="AAA_33"/>
    <property type="match status" value="1"/>
</dbReference>
<comment type="caution">
    <text evidence="1">The sequence shown here is derived from an EMBL/GenBank/DDBJ whole genome shotgun (WGS) entry which is preliminary data.</text>
</comment>
<evidence type="ECO:0000313" key="2">
    <source>
        <dbReference type="Proteomes" id="UP000276232"/>
    </source>
</evidence>
<keyword evidence="1" id="KW-0808">Transferase</keyword>
<gene>
    <name evidence="1" type="ORF">EDC03_0850</name>
</gene>
<organism evidence="1 2">
    <name type="scientific">Pseudokineococcus lusitanus</name>
    <dbReference type="NCBI Taxonomy" id="763993"/>
    <lineage>
        <taxon>Bacteria</taxon>
        <taxon>Bacillati</taxon>
        <taxon>Actinomycetota</taxon>
        <taxon>Actinomycetes</taxon>
        <taxon>Kineosporiales</taxon>
        <taxon>Kineosporiaceae</taxon>
        <taxon>Pseudokineococcus</taxon>
    </lineage>
</organism>
<name>A0A3N1HQC9_9ACTN</name>
<dbReference type="SUPFAM" id="SSF52540">
    <property type="entry name" value="P-loop containing nucleoside triphosphate hydrolases"/>
    <property type="match status" value="1"/>
</dbReference>